<evidence type="ECO:0000256" key="1">
    <source>
        <dbReference type="SAM" id="MobiDB-lite"/>
    </source>
</evidence>
<reference evidence="3" key="1">
    <citation type="journal article" date="2017" name="Genome Biol.">
        <title>Comparative genomics reveals high biological diversity and specific adaptations in the industrially and medically important fungal genus Aspergillus.</title>
        <authorList>
            <person name="de Vries R.P."/>
            <person name="Riley R."/>
            <person name="Wiebenga A."/>
            <person name="Aguilar-Osorio G."/>
            <person name="Amillis S."/>
            <person name="Uchima C.A."/>
            <person name="Anderluh G."/>
            <person name="Asadollahi M."/>
            <person name="Askin M."/>
            <person name="Barry K."/>
            <person name="Battaglia E."/>
            <person name="Bayram O."/>
            <person name="Benocci T."/>
            <person name="Braus-Stromeyer S.A."/>
            <person name="Caldana C."/>
            <person name="Canovas D."/>
            <person name="Cerqueira G.C."/>
            <person name="Chen F."/>
            <person name="Chen W."/>
            <person name="Choi C."/>
            <person name="Clum A."/>
            <person name="Dos Santos R.A."/>
            <person name="Damasio A.R."/>
            <person name="Diallinas G."/>
            <person name="Emri T."/>
            <person name="Fekete E."/>
            <person name="Flipphi M."/>
            <person name="Freyberg S."/>
            <person name="Gallo A."/>
            <person name="Gournas C."/>
            <person name="Habgood R."/>
            <person name="Hainaut M."/>
            <person name="Harispe M.L."/>
            <person name="Henrissat B."/>
            <person name="Hilden K.S."/>
            <person name="Hope R."/>
            <person name="Hossain A."/>
            <person name="Karabika E."/>
            <person name="Karaffa L."/>
            <person name="Karanyi Z."/>
            <person name="Krasevec N."/>
            <person name="Kuo A."/>
            <person name="Kusch H."/>
            <person name="LaButti K."/>
            <person name="Lagendijk E.L."/>
            <person name="Lapidus A."/>
            <person name="Levasseur A."/>
            <person name="Lindquist E."/>
            <person name="Lipzen A."/>
            <person name="Logrieco A.F."/>
            <person name="MacCabe A."/>
            <person name="Maekelae M.R."/>
            <person name="Malavazi I."/>
            <person name="Melin P."/>
            <person name="Meyer V."/>
            <person name="Mielnichuk N."/>
            <person name="Miskei M."/>
            <person name="Molnar A.P."/>
            <person name="Mule G."/>
            <person name="Ngan C.Y."/>
            <person name="Orejas M."/>
            <person name="Orosz E."/>
            <person name="Ouedraogo J.P."/>
            <person name="Overkamp K.M."/>
            <person name="Park H.-S."/>
            <person name="Perrone G."/>
            <person name="Piumi F."/>
            <person name="Punt P.J."/>
            <person name="Ram A.F."/>
            <person name="Ramon A."/>
            <person name="Rauscher S."/>
            <person name="Record E."/>
            <person name="Riano-Pachon D.M."/>
            <person name="Robert V."/>
            <person name="Roehrig J."/>
            <person name="Ruller R."/>
            <person name="Salamov A."/>
            <person name="Salih N.S."/>
            <person name="Samson R.A."/>
            <person name="Sandor E."/>
            <person name="Sanguinetti M."/>
            <person name="Schuetze T."/>
            <person name="Sepcic K."/>
            <person name="Shelest E."/>
            <person name="Sherlock G."/>
            <person name="Sophianopoulou V."/>
            <person name="Squina F.M."/>
            <person name="Sun H."/>
            <person name="Susca A."/>
            <person name="Todd R.B."/>
            <person name="Tsang A."/>
            <person name="Unkles S.E."/>
            <person name="van de Wiele N."/>
            <person name="van Rossen-Uffink D."/>
            <person name="Oliveira J.V."/>
            <person name="Vesth T.C."/>
            <person name="Visser J."/>
            <person name="Yu J.-H."/>
            <person name="Zhou M."/>
            <person name="Andersen M.R."/>
            <person name="Archer D.B."/>
            <person name="Baker S.E."/>
            <person name="Benoit I."/>
            <person name="Brakhage A.A."/>
            <person name="Braus G.H."/>
            <person name="Fischer R."/>
            <person name="Frisvad J.C."/>
            <person name="Goldman G.H."/>
            <person name="Houbraken J."/>
            <person name="Oakley B."/>
            <person name="Pocsi I."/>
            <person name="Scazzocchio C."/>
            <person name="Seiboth B."/>
            <person name="vanKuyk P.A."/>
            <person name="Wortman J."/>
            <person name="Dyer P.S."/>
            <person name="Grigoriev I.V."/>
        </authorList>
    </citation>
    <scope>NUCLEOTIDE SEQUENCE [LARGE SCALE GENOMIC DNA]</scope>
    <source>
        <strain evidence="3">CBS 583.65</strain>
    </source>
</reference>
<evidence type="ECO:0000313" key="3">
    <source>
        <dbReference type="Proteomes" id="UP000184073"/>
    </source>
</evidence>
<dbReference type="AlphaFoldDB" id="A0A1L9P427"/>
<evidence type="ECO:0000313" key="2">
    <source>
        <dbReference type="EMBL" id="OJI96279.1"/>
    </source>
</evidence>
<dbReference type="RefSeq" id="XP_040662042.1">
    <property type="nucleotide sequence ID" value="XM_040809513.1"/>
</dbReference>
<proteinExistence type="predicted"/>
<gene>
    <name evidence="2" type="ORF">ASPVEDRAFT_229793</name>
</gene>
<dbReference type="Proteomes" id="UP000184073">
    <property type="component" value="Unassembled WGS sequence"/>
</dbReference>
<feature type="region of interest" description="Disordered" evidence="1">
    <location>
        <begin position="1"/>
        <end position="106"/>
    </location>
</feature>
<dbReference type="GeneID" id="63725024"/>
<keyword evidence="3" id="KW-1185">Reference proteome</keyword>
<name>A0A1L9P427_ASPVE</name>
<feature type="compositionally biased region" description="Polar residues" evidence="1">
    <location>
        <begin position="55"/>
        <end position="91"/>
    </location>
</feature>
<dbReference type="VEuPathDB" id="FungiDB:ASPVEDRAFT_229793"/>
<dbReference type="EMBL" id="KV878125">
    <property type="protein sequence ID" value="OJI96279.1"/>
    <property type="molecule type" value="Genomic_DNA"/>
</dbReference>
<sequence>MSFKLPTDRDYLQLPRVRMPLDTPPHTTKLHERNQVQTRSPPPDPRKKQCGSRVLAQTQTLTPRPHTQSNQDPCGSAYTTRTRIAGANSTTQREKKAEQKGDDRHGRRSCALVSHANGHLHHATALIGFGLLVAGLLSSFLRISGPALTLAGWHALAPFVPLFRASRLVLLANECPVDHKSCNLRSCLRSH</sequence>
<protein>
    <submittedName>
        <fullName evidence="2">Uncharacterized protein</fullName>
    </submittedName>
</protein>
<feature type="compositionally biased region" description="Basic and acidic residues" evidence="1">
    <location>
        <begin position="92"/>
        <end position="105"/>
    </location>
</feature>
<feature type="compositionally biased region" description="Basic and acidic residues" evidence="1">
    <location>
        <begin position="1"/>
        <end position="11"/>
    </location>
</feature>
<accession>A0A1L9P427</accession>
<organism evidence="2 3">
    <name type="scientific">Aspergillus versicolor CBS 583.65</name>
    <dbReference type="NCBI Taxonomy" id="1036611"/>
    <lineage>
        <taxon>Eukaryota</taxon>
        <taxon>Fungi</taxon>
        <taxon>Dikarya</taxon>
        <taxon>Ascomycota</taxon>
        <taxon>Pezizomycotina</taxon>
        <taxon>Eurotiomycetes</taxon>
        <taxon>Eurotiomycetidae</taxon>
        <taxon>Eurotiales</taxon>
        <taxon>Aspergillaceae</taxon>
        <taxon>Aspergillus</taxon>
        <taxon>Aspergillus subgen. Nidulantes</taxon>
    </lineage>
</organism>